<comment type="subcellular location">
    <subcellularLocation>
        <location evidence="1">Cell membrane</location>
    </subcellularLocation>
</comment>
<protein>
    <submittedName>
        <fullName evidence="7">Flagellar biosynthetic protein FliO</fullName>
    </submittedName>
</protein>
<dbReference type="RefSeq" id="WP_305104213.1">
    <property type="nucleotide sequence ID" value="NZ_JAUTWS010000011.1"/>
</dbReference>
<name>A0ABT9DZL4_9PROT</name>
<keyword evidence="8" id="KW-1185">Reference proteome</keyword>
<sequence>MFPDPEAVLRAGIALLAILLPLWLIARALRGSRAGQKAGRRLAVEEALALDARRRLLLVRCDGREVLLLTGGAQDAVIGWLPPREAP</sequence>
<feature type="transmembrane region" description="Helical" evidence="6">
    <location>
        <begin position="7"/>
        <end position="26"/>
    </location>
</feature>
<keyword evidence="7" id="KW-0969">Cilium</keyword>
<keyword evidence="7" id="KW-0966">Cell projection</keyword>
<keyword evidence="3 6" id="KW-0812">Transmembrane</keyword>
<evidence type="ECO:0000313" key="7">
    <source>
        <dbReference type="EMBL" id="MDO9709348.1"/>
    </source>
</evidence>
<keyword evidence="5 6" id="KW-0472">Membrane</keyword>
<dbReference type="InterPro" id="IPR022781">
    <property type="entry name" value="Flagellar_biosynth_FliO"/>
</dbReference>
<evidence type="ECO:0000256" key="2">
    <source>
        <dbReference type="ARBA" id="ARBA00022475"/>
    </source>
</evidence>
<evidence type="ECO:0000313" key="8">
    <source>
        <dbReference type="Proteomes" id="UP001243009"/>
    </source>
</evidence>
<keyword evidence="2" id="KW-1003">Cell membrane</keyword>
<proteinExistence type="predicted"/>
<evidence type="ECO:0000256" key="3">
    <source>
        <dbReference type="ARBA" id="ARBA00022692"/>
    </source>
</evidence>
<evidence type="ECO:0000256" key="6">
    <source>
        <dbReference type="SAM" id="Phobius"/>
    </source>
</evidence>
<dbReference type="Pfam" id="PF04347">
    <property type="entry name" value="FliO"/>
    <property type="match status" value="1"/>
</dbReference>
<evidence type="ECO:0000256" key="4">
    <source>
        <dbReference type="ARBA" id="ARBA00022989"/>
    </source>
</evidence>
<keyword evidence="4 6" id="KW-1133">Transmembrane helix</keyword>
<dbReference type="EMBL" id="JAUTWS010000011">
    <property type="protein sequence ID" value="MDO9709348.1"/>
    <property type="molecule type" value="Genomic_DNA"/>
</dbReference>
<dbReference type="Proteomes" id="UP001243009">
    <property type="component" value="Unassembled WGS sequence"/>
</dbReference>
<organism evidence="7 8">
    <name type="scientific">Paracraurococcus lichenis</name>
    <dbReference type="NCBI Taxonomy" id="3064888"/>
    <lineage>
        <taxon>Bacteria</taxon>
        <taxon>Pseudomonadati</taxon>
        <taxon>Pseudomonadota</taxon>
        <taxon>Alphaproteobacteria</taxon>
        <taxon>Acetobacterales</taxon>
        <taxon>Roseomonadaceae</taxon>
        <taxon>Paracraurococcus</taxon>
    </lineage>
</organism>
<gene>
    <name evidence="7" type="ORF">Q7A36_13430</name>
</gene>
<reference evidence="7 8" key="1">
    <citation type="submission" date="2023-08" db="EMBL/GenBank/DDBJ databases">
        <title>The draft genome sequence of Paracraurococcus sp. LOR1-02.</title>
        <authorList>
            <person name="Kingkaew E."/>
            <person name="Tanasupawat S."/>
        </authorList>
    </citation>
    <scope>NUCLEOTIDE SEQUENCE [LARGE SCALE GENOMIC DNA]</scope>
    <source>
        <strain evidence="7 8">LOR1-02</strain>
    </source>
</reference>
<accession>A0ABT9DZL4</accession>
<evidence type="ECO:0000256" key="1">
    <source>
        <dbReference type="ARBA" id="ARBA00004236"/>
    </source>
</evidence>
<comment type="caution">
    <text evidence="7">The sequence shown here is derived from an EMBL/GenBank/DDBJ whole genome shotgun (WGS) entry which is preliminary data.</text>
</comment>
<keyword evidence="7" id="KW-0282">Flagellum</keyword>
<evidence type="ECO:0000256" key="5">
    <source>
        <dbReference type="ARBA" id="ARBA00023136"/>
    </source>
</evidence>